<protein>
    <submittedName>
        <fullName evidence="9">Cytochrome P450</fullName>
    </submittedName>
</protein>
<dbReference type="OrthoDB" id="2789670at2759"/>
<reference evidence="9" key="1">
    <citation type="journal article" date="2020" name="New Phytol.">
        <title>Comparative genomics reveals dynamic genome evolution in host specialist ectomycorrhizal fungi.</title>
        <authorList>
            <person name="Lofgren L.A."/>
            <person name="Nguyen N.H."/>
            <person name="Vilgalys R."/>
            <person name="Ruytinx J."/>
            <person name="Liao H.L."/>
            <person name="Branco S."/>
            <person name="Kuo A."/>
            <person name="LaButti K."/>
            <person name="Lipzen A."/>
            <person name="Andreopoulos W."/>
            <person name="Pangilinan J."/>
            <person name="Riley R."/>
            <person name="Hundley H."/>
            <person name="Na H."/>
            <person name="Barry K."/>
            <person name="Grigoriev I.V."/>
            <person name="Stajich J.E."/>
            <person name="Kennedy P.G."/>
        </authorList>
    </citation>
    <scope>NUCLEOTIDE SEQUENCE</scope>
    <source>
        <strain evidence="9">S12</strain>
    </source>
</reference>
<dbReference type="GO" id="GO:0005506">
    <property type="term" value="F:iron ion binding"/>
    <property type="evidence" value="ECO:0007669"/>
    <property type="project" value="InterPro"/>
</dbReference>
<dbReference type="Proteomes" id="UP000719766">
    <property type="component" value="Unassembled WGS sequence"/>
</dbReference>
<proteinExistence type="inferred from homology"/>
<sequence>MPNNFVNLPFILQGDVPHIEVLGQHVIVLNSVKTAMELLDKKSSVYSDRPVLPMCGELVGWKRSLGFLSHGDRFRCYRKNMHRVIGSRTAMEVYNPLEEVETHRFLKRVLAKPEQLQAHIRHAAGAIILRISYGYDVEENDDPFVDLADRGVDQLSRSTAPSCLHVAQVPEWFPGAGFKRLAREWRQTLDEMVDAPYKFVDDQMAAGIAPASFTSNLLEVSALSAEEDRNVKRSALSLYGGSDAKKAQAEIDAIVGTDRLPSFADRDSLPYIEALVKEILRWNVVAPTGVMHCVSEDDIHAGHYIPKGSVVIPNVWFMLHDPRTYANSSQFRPEHFLDNDGKDPEPEPRTICFGFGLHLADASVWIFAVMSLAAFDISKAVENGVEITPEVDPSTGTISHSKPFKRSIKPRSAKAVALIQQDVNY</sequence>
<dbReference type="RefSeq" id="XP_041152959.1">
    <property type="nucleotide sequence ID" value="XM_041305391.1"/>
</dbReference>
<evidence type="ECO:0000313" key="9">
    <source>
        <dbReference type="EMBL" id="KAG1785476.1"/>
    </source>
</evidence>
<evidence type="ECO:0000256" key="7">
    <source>
        <dbReference type="ARBA" id="ARBA00023004"/>
    </source>
</evidence>
<name>A0A9P7DBA3_9AGAM</name>
<evidence type="ECO:0000256" key="4">
    <source>
        <dbReference type="ARBA" id="ARBA00022617"/>
    </source>
</evidence>
<evidence type="ECO:0000256" key="8">
    <source>
        <dbReference type="ARBA" id="ARBA00023033"/>
    </source>
</evidence>
<keyword evidence="7" id="KW-0408">Iron</keyword>
<dbReference type="GO" id="GO:0020037">
    <property type="term" value="F:heme binding"/>
    <property type="evidence" value="ECO:0007669"/>
    <property type="project" value="InterPro"/>
</dbReference>
<keyword evidence="8" id="KW-0503">Monooxygenase</keyword>
<keyword evidence="4" id="KW-0349">Heme</keyword>
<dbReference type="SUPFAM" id="SSF48264">
    <property type="entry name" value="Cytochrome P450"/>
    <property type="match status" value="1"/>
</dbReference>
<dbReference type="InterPro" id="IPR001128">
    <property type="entry name" value="Cyt_P450"/>
</dbReference>
<evidence type="ECO:0000256" key="5">
    <source>
        <dbReference type="ARBA" id="ARBA00022723"/>
    </source>
</evidence>
<evidence type="ECO:0000256" key="3">
    <source>
        <dbReference type="ARBA" id="ARBA00010617"/>
    </source>
</evidence>
<accession>A0A9P7DBA3</accession>
<dbReference type="PANTHER" id="PTHR46300:SF7">
    <property type="entry name" value="P450, PUTATIVE (EUROFUNG)-RELATED"/>
    <property type="match status" value="1"/>
</dbReference>
<gene>
    <name evidence="9" type="ORF">HD556DRAFT_1435128</name>
</gene>
<dbReference type="GeneID" id="64599155"/>
<dbReference type="CDD" id="cd11065">
    <property type="entry name" value="CYP64-like"/>
    <property type="match status" value="1"/>
</dbReference>
<evidence type="ECO:0000256" key="6">
    <source>
        <dbReference type="ARBA" id="ARBA00023002"/>
    </source>
</evidence>
<keyword evidence="6" id="KW-0560">Oxidoreductase</keyword>
<dbReference type="Gene3D" id="1.10.630.10">
    <property type="entry name" value="Cytochrome P450"/>
    <property type="match status" value="2"/>
</dbReference>
<dbReference type="InterPro" id="IPR036396">
    <property type="entry name" value="Cyt_P450_sf"/>
</dbReference>
<dbReference type="InterPro" id="IPR050364">
    <property type="entry name" value="Cytochrome_P450_fung"/>
</dbReference>
<comment type="pathway">
    <text evidence="2">Secondary metabolite biosynthesis.</text>
</comment>
<evidence type="ECO:0000256" key="1">
    <source>
        <dbReference type="ARBA" id="ARBA00001971"/>
    </source>
</evidence>
<dbReference type="Pfam" id="PF00067">
    <property type="entry name" value="p450"/>
    <property type="match status" value="2"/>
</dbReference>
<evidence type="ECO:0000313" key="10">
    <source>
        <dbReference type="Proteomes" id="UP000719766"/>
    </source>
</evidence>
<keyword evidence="5" id="KW-0479">Metal-binding</keyword>
<dbReference type="EMBL" id="JABBWE010000110">
    <property type="protein sequence ID" value="KAG1785476.1"/>
    <property type="molecule type" value="Genomic_DNA"/>
</dbReference>
<dbReference type="AlphaFoldDB" id="A0A9P7DBA3"/>
<dbReference type="PRINTS" id="PR00463">
    <property type="entry name" value="EP450I"/>
</dbReference>
<evidence type="ECO:0000256" key="2">
    <source>
        <dbReference type="ARBA" id="ARBA00005179"/>
    </source>
</evidence>
<keyword evidence="10" id="KW-1185">Reference proteome</keyword>
<organism evidence="9 10">
    <name type="scientific">Suillus plorans</name>
    <dbReference type="NCBI Taxonomy" id="116603"/>
    <lineage>
        <taxon>Eukaryota</taxon>
        <taxon>Fungi</taxon>
        <taxon>Dikarya</taxon>
        <taxon>Basidiomycota</taxon>
        <taxon>Agaricomycotina</taxon>
        <taxon>Agaricomycetes</taxon>
        <taxon>Agaricomycetidae</taxon>
        <taxon>Boletales</taxon>
        <taxon>Suillineae</taxon>
        <taxon>Suillaceae</taxon>
        <taxon>Suillus</taxon>
    </lineage>
</organism>
<dbReference type="GO" id="GO:0004497">
    <property type="term" value="F:monooxygenase activity"/>
    <property type="evidence" value="ECO:0007669"/>
    <property type="project" value="UniProtKB-KW"/>
</dbReference>
<dbReference type="InterPro" id="IPR002401">
    <property type="entry name" value="Cyt_P450_E_grp-I"/>
</dbReference>
<comment type="caution">
    <text evidence="9">The sequence shown here is derived from an EMBL/GenBank/DDBJ whole genome shotgun (WGS) entry which is preliminary data.</text>
</comment>
<dbReference type="GO" id="GO:0016705">
    <property type="term" value="F:oxidoreductase activity, acting on paired donors, with incorporation or reduction of molecular oxygen"/>
    <property type="evidence" value="ECO:0007669"/>
    <property type="project" value="InterPro"/>
</dbReference>
<dbReference type="PANTHER" id="PTHR46300">
    <property type="entry name" value="P450, PUTATIVE (EUROFUNG)-RELATED-RELATED"/>
    <property type="match status" value="1"/>
</dbReference>
<comment type="cofactor">
    <cofactor evidence="1">
        <name>heme</name>
        <dbReference type="ChEBI" id="CHEBI:30413"/>
    </cofactor>
</comment>
<comment type="similarity">
    <text evidence="3">Belongs to the cytochrome P450 family.</text>
</comment>